<accession>K7S9E9</accession>
<dbReference type="GO" id="GO:0016491">
    <property type="term" value="F:oxidoreductase activity"/>
    <property type="evidence" value="ECO:0007669"/>
    <property type="project" value="UniProtKB-KW"/>
</dbReference>
<reference evidence="6" key="1">
    <citation type="submission" date="2012-09" db="EMBL/GenBank/DDBJ databases">
        <title>The 17-beta-hydroxysteroid dehydrogenase type 12 in the neogastropod Nucella lapillus: functional and toxicological insights.</title>
        <authorList>
            <person name="Lima D."/>
            <person name="Castro L.F.C."/>
            <person name="Ana M."/>
            <person name="Reis-Henriques M.A."/>
            <person name="Rocha E."/>
            <person name="Santos M.M."/>
        </authorList>
    </citation>
    <scope>NUCLEOTIDE SEQUENCE</scope>
</reference>
<dbReference type="PRINTS" id="PR00081">
    <property type="entry name" value="GDHRDH"/>
</dbReference>
<dbReference type="FunFam" id="3.40.50.720:FF:000137">
    <property type="entry name" value="Hydroxysteroid (17-beta) dehydrogenase 3"/>
    <property type="match status" value="1"/>
</dbReference>
<dbReference type="PRINTS" id="PR00080">
    <property type="entry name" value="SDRFAMILY"/>
</dbReference>
<dbReference type="AlphaFoldDB" id="K7S9E9"/>
<dbReference type="SUPFAM" id="SSF51735">
    <property type="entry name" value="NAD(P)-binding Rossmann-fold domains"/>
    <property type="match status" value="1"/>
</dbReference>
<keyword evidence="4" id="KW-0560">Oxidoreductase</keyword>
<dbReference type="PANTHER" id="PTHR43899:SF13">
    <property type="entry name" value="RH59310P"/>
    <property type="match status" value="1"/>
</dbReference>
<evidence type="ECO:0000313" key="6">
    <source>
        <dbReference type="EMBL" id="AFV95595.1"/>
    </source>
</evidence>
<comment type="subcellular location">
    <subcellularLocation>
        <location evidence="1">Endoplasmic reticulum</location>
    </subcellularLocation>
</comment>
<dbReference type="PROSITE" id="PS00061">
    <property type="entry name" value="ADH_SHORT"/>
    <property type="match status" value="1"/>
</dbReference>
<dbReference type="BRENDA" id="1.1.1.62">
    <property type="organism ID" value="4373"/>
</dbReference>
<comment type="similarity">
    <text evidence="2 5">Belongs to the short-chain dehydrogenases/reductases (SDR) family.</text>
</comment>
<sequence length="321" mass="34938">MASLATMLQGYFGKSADIFTVIGAVTTAFFAFKATSSVLNGLFSYVLSGALGLSLNLENAGSWAVVTGCTDGIGKAYAEQLAKRGLNIVLISRTRSKLDELARDIESRFKVKTKVIAADFTRSDIYDMIPQELDGLDIGTLVNNVGMGYDHPEFFDQLENRDQVIMNIINCNSTSVAMMTSLVLPGMVSKKRGVIINIASAAGNRPTPLLTLYSATKSFVDFFSRALQHEYGPKGITVQVVLPYFVATKMSKIRKGGVFAPYPNDFVRSALHTVGLQSRTFGCWSHALQDKVAALLPTSVTMQMMEKARAKSLKKKANKSE</sequence>
<organism evidence="6">
    <name type="scientific">Nucella lapillus</name>
    <name type="common">Atlantic dogwinkle</name>
    <name type="synonym">Buccinum lapillus</name>
    <dbReference type="NCBI Taxonomy" id="51631"/>
    <lineage>
        <taxon>Eukaryota</taxon>
        <taxon>Metazoa</taxon>
        <taxon>Spiralia</taxon>
        <taxon>Lophotrochozoa</taxon>
        <taxon>Mollusca</taxon>
        <taxon>Gastropoda</taxon>
        <taxon>Caenogastropoda</taxon>
        <taxon>Neogastropoda</taxon>
        <taxon>Muricoidea</taxon>
        <taxon>Muricidae</taxon>
        <taxon>Nucella</taxon>
    </lineage>
</organism>
<dbReference type="EMBL" id="JX625140">
    <property type="protein sequence ID" value="AFV95595.1"/>
    <property type="molecule type" value="mRNA"/>
</dbReference>
<keyword evidence="3" id="KW-0521">NADP</keyword>
<evidence type="ECO:0000256" key="1">
    <source>
        <dbReference type="ARBA" id="ARBA00004240"/>
    </source>
</evidence>
<proteinExistence type="evidence at transcript level"/>
<dbReference type="Gene3D" id="3.40.50.720">
    <property type="entry name" value="NAD(P)-binding Rossmann-like Domain"/>
    <property type="match status" value="1"/>
</dbReference>
<dbReference type="Pfam" id="PF00106">
    <property type="entry name" value="adh_short"/>
    <property type="match status" value="1"/>
</dbReference>
<name>K7S9E9_NUCLP</name>
<dbReference type="InterPro" id="IPR002347">
    <property type="entry name" value="SDR_fam"/>
</dbReference>
<evidence type="ECO:0000256" key="3">
    <source>
        <dbReference type="ARBA" id="ARBA00022857"/>
    </source>
</evidence>
<evidence type="ECO:0000256" key="5">
    <source>
        <dbReference type="RuleBase" id="RU000363"/>
    </source>
</evidence>
<evidence type="ECO:0000256" key="2">
    <source>
        <dbReference type="ARBA" id="ARBA00006484"/>
    </source>
</evidence>
<protein>
    <submittedName>
        <fullName evidence="6">17-beta-hydroxysteroid dehydrogenase type 12</fullName>
    </submittedName>
</protein>
<dbReference type="InterPro" id="IPR020904">
    <property type="entry name" value="Sc_DH/Rdtase_CS"/>
</dbReference>
<dbReference type="GO" id="GO:0005783">
    <property type="term" value="C:endoplasmic reticulum"/>
    <property type="evidence" value="ECO:0007669"/>
    <property type="project" value="UniProtKB-SubCell"/>
</dbReference>
<dbReference type="PIRSF" id="PIRSF000126">
    <property type="entry name" value="11-beta-HSD1"/>
    <property type="match status" value="1"/>
</dbReference>
<dbReference type="PANTHER" id="PTHR43899">
    <property type="entry name" value="RH59310P"/>
    <property type="match status" value="1"/>
</dbReference>
<dbReference type="InterPro" id="IPR051019">
    <property type="entry name" value="VLCFA-Steroid_DH"/>
</dbReference>
<dbReference type="CDD" id="cd05356">
    <property type="entry name" value="17beta-HSD1_like_SDR_c"/>
    <property type="match status" value="1"/>
</dbReference>
<dbReference type="InterPro" id="IPR036291">
    <property type="entry name" value="NAD(P)-bd_dom_sf"/>
</dbReference>
<evidence type="ECO:0000256" key="4">
    <source>
        <dbReference type="ARBA" id="ARBA00023002"/>
    </source>
</evidence>